<dbReference type="STRING" id="675120.N1PIV9"/>
<dbReference type="Pfam" id="PF00172">
    <property type="entry name" value="Zn_clus"/>
    <property type="match status" value="1"/>
</dbReference>
<keyword evidence="2" id="KW-0539">Nucleus</keyword>
<evidence type="ECO:0000313" key="6">
    <source>
        <dbReference type="Proteomes" id="UP000016933"/>
    </source>
</evidence>
<dbReference type="OrthoDB" id="3364175at2759"/>
<dbReference type="PROSITE" id="PS00463">
    <property type="entry name" value="ZN2_CY6_FUNGAL_1"/>
    <property type="match status" value="1"/>
</dbReference>
<dbReference type="InterPro" id="IPR007219">
    <property type="entry name" value="XnlR_reg_dom"/>
</dbReference>
<dbReference type="GO" id="GO:0008270">
    <property type="term" value="F:zinc ion binding"/>
    <property type="evidence" value="ECO:0007669"/>
    <property type="project" value="InterPro"/>
</dbReference>
<feature type="compositionally biased region" description="Polar residues" evidence="3">
    <location>
        <begin position="159"/>
        <end position="175"/>
    </location>
</feature>
<dbReference type="Proteomes" id="UP000016933">
    <property type="component" value="Unassembled WGS sequence"/>
</dbReference>
<dbReference type="GO" id="GO:0045944">
    <property type="term" value="P:positive regulation of transcription by RNA polymerase II"/>
    <property type="evidence" value="ECO:0007669"/>
    <property type="project" value="TreeGrafter"/>
</dbReference>
<evidence type="ECO:0000259" key="4">
    <source>
        <dbReference type="PROSITE" id="PS50048"/>
    </source>
</evidence>
<dbReference type="GO" id="GO:0006351">
    <property type="term" value="P:DNA-templated transcription"/>
    <property type="evidence" value="ECO:0007669"/>
    <property type="project" value="InterPro"/>
</dbReference>
<dbReference type="InterPro" id="IPR001138">
    <property type="entry name" value="Zn2Cys6_DnaBD"/>
</dbReference>
<dbReference type="EMBL" id="KB446542">
    <property type="protein sequence ID" value="EME41485.1"/>
    <property type="molecule type" value="Genomic_DNA"/>
</dbReference>
<accession>N1PIV9</accession>
<dbReference type="InterPro" id="IPR036864">
    <property type="entry name" value="Zn2-C6_fun-type_DNA-bd_sf"/>
</dbReference>
<evidence type="ECO:0000256" key="3">
    <source>
        <dbReference type="SAM" id="MobiDB-lite"/>
    </source>
</evidence>
<dbReference type="SUPFAM" id="SSF57701">
    <property type="entry name" value="Zn2/Cys6 DNA-binding domain"/>
    <property type="match status" value="1"/>
</dbReference>
<dbReference type="GO" id="GO:0000981">
    <property type="term" value="F:DNA-binding transcription factor activity, RNA polymerase II-specific"/>
    <property type="evidence" value="ECO:0007669"/>
    <property type="project" value="InterPro"/>
</dbReference>
<dbReference type="AlphaFoldDB" id="N1PIV9"/>
<dbReference type="PANTHER" id="PTHR47655">
    <property type="entry name" value="QUINIC ACID UTILIZATION ACTIVATOR"/>
    <property type="match status" value="1"/>
</dbReference>
<dbReference type="OMA" id="CHTCETQ"/>
<evidence type="ECO:0000313" key="5">
    <source>
        <dbReference type="EMBL" id="EME41485.1"/>
    </source>
</evidence>
<organism evidence="5 6">
    <name type="scientific">Dothistroma septosporum (strain NZE10 / CBS 128990)</name>
    <name type="common">Red band needle blight fungus</name>
    <name type="synonym">Mycosphaerella pini</name>
    <dbReference type="NCBI Taxonomy" id="675120"/>
    <lineage>
        <taxon>Eukaryota</taxon>
        <taxon>Fungi</taxon>
        <taxon>Dikarya</taxon>
        <taxon>Ascomycota</taxon>
        <taxon>Pezizomycotina</taxon>
        <taxon>Dothideomycetes</taxon>
        <taxon>Dothideomycetidae</taxon>
        <taxon>Mycosphaerellales</taxon>
        <taxon>Mycosphaerellaceae</taxon>
        <taxon>Dothistroma</taxon>
    </lineage>
</organism>
<keyword evidence="1" id="KW-0479">Metal-binding</keyword>
<sequence length="666" mass="72167">MTEDGNETPVERTQSLNVHGKRSVEATSSSAAKKADKAKRVRVSRACDQCRAGREKCDGAQPICHTCETQSRACTYNEQPKKRGIQPNYIRTLELTLAWILQHFPDSEARLSQLLPKTDEQPHRLISFKDAAAAEALHTAWRNGIISRQIEQLLSGNDIESPQAAGSSQVNNTAYRSPPLSVPSDTAAILSEQNQSGTTGDADVLYAGQSRSSELTAHETLVLPHNSWKLLEHYFTFTQTWVPIIEKHDIMRLMYSYPSHGLSSEDARAAKHAELWSIMAWSAFSIGTHSGTSFEMCHSVAKSLIPAGDGIQLGHVKALLILGIIEIARDSFLAAWLTIGSAVRVLTHYQGGNGLEAGLGGTRTKHTVLAAFLLEQVVALHSGANGHLKHRDVEALGLLVEDGLEEWEPWTDPTAGSSSGSAKAPARSISTFNSLVRLALQVAVSENSAVLSPKSPSDLSVVSGLLRNASIGSERLHPVAILNTQHPDAPSFRETPGSIVRQTDPVPVQHHARTISTHEDWTPGVNTIGDTYMDQQYPFMSIPNESTEILAGYSAGPTTNPRGMPVPWSADNMAASADNTFDFNVDSINDAVASGGDIFEELAMLERADSTHNPKFMQNLGFGPDLDLAEFFGADYQPSDPLLAYMQPETFGDLPHDLDSNTDGGV</sequence>
<dbReference type="GO" id="GO:0003677">
    <property type="term" value="F:DNA binding"/>
    <property type="evidence" value="ECO:0007669"/>
    <property type="project" value="InterPro"/>
</dbReference>
<dbReference type="CDD" id="cd00067">
    <property type="entry name" value="GAL4"/>
    <property type="match status" value="1"/>
</dbReference>
<keyword evidence="6" id="KW-1185">Reference proteome</keyword>
<name>N1PIV9_DOTSN</name>
<dbReference type="PROSITE" id="PS50048">
    <property type="entry name" value="ZN2_CY6_FUNGAL_2"/>
    <property type="match status" value="1"/>
</dbReference>
<reference evidence="6" key="1">
    <citation type="journal article" date="2012" name="PLoS Genet.">
        <title>The genomes of the fungal plant pathogens Cladosporium fulvum and Dothistroma septosporum reveal adaptation to different hosts and lifestyles but also signatures of common ancestry.</title>
        <authorList>
            <person name="de Wit P.J.G.M."/>
            <person name="van der Burgt A."/>
            <person name="Oekmen B."/>
            <person name="Stergiopoulos I."/>
            <person name="Abd-Elsalam K.A."/>
            <person name="Aerts A.L."/>
            <person name="Bahkali A.H."/>
            <person name="Beenen H.G."/>
            <person name="Chettri P."/>
            <person name="Cox M.P."/>
            <person name="Datema E."/>
            <person name="de Vries R.P."/>
            <person name="Dhillon B."/>
            <person name="Ganley A.R."/>
            <person name="Griffiths S.A."/>
            <person name="Guo Y."/>
            <person name="Hamelin R.C."/>
            <person name="Henrissat B."/>
            <person name="Kabir M.S."/>
            <person name="Jashni M.K."/>
            <person name="Kema G."/>
            <person name="Klaubauf S."/>
            <person name="Lapidus A."/>
            <person name="Levasseur A."/>
            <person name="Lindquist E."/>
            <person name="Mehrabi R."/>
            <person name="Ohm R.A."/>
            <person name="Owen T.J."/>
            <person name="Salamov A."/>
            <person name="Schwelm A."/>
            <person name="Schijlen E."/>
            <person name="Sun H."/>
            <person name="van den Burg H.A."/>
            <person name="van Ham R.C.H.J."/>
            <person name="Zhang S."/>
            <person name="Goodwin S.B."/>
            <person name="Grigoriev I.V."/>
            <person name="Collemare J."/>
            <person name="Bradshaw R.E."/>
        </authorList>
    </citation>
    <scope>NUCLEOTIDE SEQUENCE [LARGE SCALE GENOMIC DNA]</scope>
    <source>
        <strain evidence="6">NZE10 / CBS 128990</strain>
    </source>
</reference>
<dbReference type="SMART" id="SM00066">
    <property type="entry name" value="GAL4"/>
    <property type="match status" value="1"/>
</dbReference>
<feature type="region of interest" description="Disordered" evidence="3">
    <location>
        <begin position="159"/>
        <end position="178"/>
    </location>
</feature>
<reference evidence="5 6" key="2">
    <citation type="journal article" date="2012" name="PLoS Pathog.">
        <title>Diverse lifestyles and strategies of plant pathogenesis encoded in the genomes of eighteen Dothideomycetes fungi.</title>
        <authorList>
            <person name="Ohm R.A."/>
            <person name="Feau N."/>
            <person name="Henrissat B."/>
            <person name="Schoch C.L."/>
            <person name="Horwitz B.A."/>
            <person name="Barry K.W."/>
            <person name="Condon B.J."/>
            <person name="Copeland A.C."/>
            <person name="Dhillon B."/>
            <person name="Glaser F."/>
            <person name="Hesse C.N."/>
            <person name="Kosti I."/>
            <person name="LaButti K."/>
            <person name="Lindquist E.A."/>
            <person name="Lucas S."/>
            <person name="Salamov A.A."/>
            <person name="Bradshaw R.E."/>
            <person name="Ciuffetti L."/>
            <person name="Hamelin R.C."/>
            <person name="Kema G.H.J."/>
            <person name="Lawrence C."/>
            <person name="Scott J.A."/>
            <person name="Spatafora J.W."/>
            <person name="Turgeon B.G."/>
            <person name="de Wit P.J.G.M."/>
            <person name="Zhong S."/>
            <person name="Goodwin S.B."/>
            <person name="Grigoriev I.V."/>
        </authorList>
    </citation>
    <scope>NUCLEOTIDE SEQUENCE [LARGE SCALE GENOMIC DNA]</scope>
    <source>
        <strain evidence="6">NZE10 / CBS 128990</strain>
    </source>
</reference>
<dbReference type="eggNOG" id="ENOG502S3FG">
    <property type="taxonomic scope" value="Eukaryota"/>
</dbReference>
<dbReference type="PANTHER" id="PTHR47655:SF2">
    <property type="entry name" value="QUINIC ACID UTILIZATION ACTIVATOR"/>
    <property type="match status" value="1"/>
</dbReference>
<dbReference type="Gene3D" id="4.10.240.10">
    <property type="entry name" value="Zn(2)-C6 fungal-type DNA-binding domain"/>
    <property type="match status" value="1"/>
</dbReference>
<evidence type="ECO:0000256" key="2">
    <source>
        <dbReference type="ARBA" id="ARBA00023242"/>
    </source>
</evidence>
<dbReference type="CDD" id="cd12148">
    <property type="entry name" value="fungal_TF_MHR"/>
    <property type="match status" value="1"/>
</dbReference>
<gene>
    <name evidence="5" type="ORF">DOTSEDRAFT_73784</name>
</gene>
<dbReference type="Pfam" id="PF04082">
    <property type="entry name" value="Fungal_trans"/>
    <property type="match status" value="1"/>
</dbReference>
<dbReference type="InterPro" id="IPR052783">
    <property type="entry name" value="Metabolic/Drug-Res_Regulator"/>
</dbReference>
<proteinExistence type="predicted"/>
<feature type="region of interest" description="Disordered" evidence="3">
    <location>
        <begin position="1"/>
        <end position="38"/>
    </location>
</feature>
<protein>
    <recommendedName>
        <fullName evidence="4">Zn(2)-C6 fungal-type domain-containing protein</fullName>
    </recommendedName>
</protein>
<feature type="domain" description="Zn(2)-C6 fungal-type" evidence="4">
    <location>
        <begin position="46"/>
        <end position="76"/>
    </location>
</feature>
<evidence type="ECO:0000256" key="1">
    <source>
        <dbReference type="ARBA" id="ARBA00022723"/>
    </source>
</evidence>
<dbReference type="HOGENOM" id="CLU_007607_0_0_1"/>